<feature type="compositionally biased region" description="Low complexity" evidence="1">
    <location>
        <begin position="51"/>
        <end position="62"/>
    </location>
</feature>
<name>A0A1B0DF27_PHLPP</name>
<feature type="compositionally biased region" description="Polar residues" evidence="1">
    <location>
        <begin position="63"/>
        <end position="84"/>
    </location>
</feature>
<feature type="region of interest" description="Disordered" evidence="1">
    <location>
        <begin position="96"/>
        <end position="117"/>
    </location>
</feature>
<dbReference type="GO" id="GO:0005615">
    <property type="term" value="C:extracellular space"/>
    <property type="evidence" value="ECO:0007669"/>
    <property type="project" value="TreeGrafter"/>
</dbReference>
<feature type="compositionally biased region" description="Polar residues" evidence="1">
    <location>
        <begin position="1"/>
        <end position="50"/>
    </location>
</feature>
<dbReference type="Proteomes" id="UP000092462">
    <property type="component" value="Unassembled WGS sequence"/>
</dbReference>
<feature type="region of interest" description="Disordered" evidence="1">
    <location>
        <begin position="1"/>
        <end position="84"/>
    </location>
</feature>
<evidence type="ECO:0000313" key="3">
    <source>
        <dbReference type="Proteomes" id="UP000092462"/>
    </source>
</evidence>
<evidence type="ECO:0000256" key="1">
    <source>
        <dbReference type="SAM" id="MobiDB-lite"/>
    </source>
</evidence>
<sequence length="229" mass="24514">NALQTPTNSYLPPSTSYGVPNGHNNHQYQPRPSSSYGAPSNGHSTTNGYHASQSSFQAPSQQYGAPSQQYGAPSQQYGAPSQQYGAPAVTGAVFKPQSTYGAPSQGHTNGNGYSNGNNGYSNGNNGYSNGYGNGGYEYSEPAKYSFEYQVLDYPSGNDFGHMESRDGDKTVGRYYVLLPDGRKQVVQYEADEKGYRPTITYEDTGNGNNGGGNYAASNGYNNNGQFHGY</sequence>
<reference evidence="2" key="1">
    <citation type="submission" date="2022-08" db="UniProtKB">
        <authorList>
            <consortium name="EnsemblMetazoa"/>
        </authorList>
    </citation>
    <scope>IDENTIFICATION</scope>
    <source>
        <strain evidence="2">Israel</strain>
    </source>
</reference>
<dbReference type="PANTHER" id="PTHR12236:SF98">
    <property type="entry name" value="CUTICULAR PROTEIN 56F"/>
    <property type="match status" value="1"/>
</dbReference>
<organism evidence="2 3">
    <name type="scientific">Phlebotomus papatasi</name>
    <name type="common">Sandfly</name>
    <dbReference type="NCBI Taxonomy" id="29031"/>
    <lineage>
        <taxon>Eukaryota</taxon>
        <taxon>Metazoa</taxon>
        <taxon>Ecdysozoa</taxon>
        <taxon>Arthropoda</taxon>
        <taxon>Hexapoda</taxon>
        <taxon>Insecta</taxon>
        <taxon>Pterygota</taxon>
        <taxon>Neoptera</taxon>
        <taxon>Endopterygota</taxon>
        <taxon>Diptera</taxon>
        <taxon>Nematocera</taxon>
        <taxon>Psychodoidea</taxon>
        <taxon>Psychodidae</taxon>
        <taxon>Phlebotomus</taxon>
        <taxon>Phlebotomus</taxon>
    </lineage>
</organism>
<dbReference type="VEuPathDB" id="VectorBase:PPAPM1_004526"/>
<dbReference type="AlphaFoldDB" id="A0A1B0DF27"/>
<dbReference type="GO" id="GO:0031012">
    <property type="term" value="C:extracellular matrix"/>
    <property type="evidence" value="ECO:0007669"/>
    <property type="project" value="TreeGrafter"/>
</dbReference>
<dbReference type="GO" id="GO:0042302">
    <property type="term" value="F:structural constituent of cuticle"/>
    <property type="evidence" value="ECO:0007669"/>
    <property type="project" value="UniProtKB-UniRule"/>
</dbReference>
<dbReference type="EnsemblMetazoa" id="PPAI006635-RA">
    <property type="protein sequence ID" value="PPAI006635-PA"/>
    <property type="gene ID" value="PPAI006635"/>
</dbReference>
<dbReference type="InterPro" id="IPR031311">
    <property type="entry name" value="CHIT_BIND_RR_consensus"/>
</dbReference>
<dbReference type="InterPro" id="IPR051217">
    <property type="entry name" value="Insect_Cuticle_Struc_Prot"/>
</dbReference>
<dbReference type="EMBL" id="AJVK01058488">
    <property type="status" value="NOT_ANNOTATED_CDS"/>
    <property type="molecule type" value="Genomic_DNA"/>
</dbReference>
<dbReference type="PROSITE" id="PS00233">
    <property type="entry name" value="CHIT_BIND_RR_1"/>
    <property type="match status" value="1"/>
</dbReference>
<dbReference type="VEuPathDB" id="VectorBase:PPAI006635"/>
<dbReference type="InterPro" id="IPR000618">
    <property type="entry name" value="Insect_cuticle"/>
</dbReference>
<feature type="compositionally biased region" description="Polar residues" evidence="1">
    <location>
        <begin position="96"/>
        <end position="108"/>
    </location>
</feature>
<dbReference type="PROSITE" id="PS51155">
    <property type="entry name" value="CHIT_BIND_RR_2"/>
    <property type="match status" value="1"/>
</dbReference>
<evidence type="ECO:0000313" key="2">
    <source>
        <dbReference type="EnsemblMetazoa" id="PPAI006635-PA"/>
    </source>
</evidence>
<proteinExistence type="predicted"/>
<accession>A0A1B0DF27</accession>
<keyword evidence="3" id="KW-1185">Reference proteome</keyword>
<dbReference type="PANTHER" id="PTHR12236">
    <property type="entry name" value="STRUCTURAL CONTITUENT OF CUTICLE"/>
    <property type="match status" value="1"/>
</dbReference>
<dbReference type="Pfam" id="PF00379">
    <property type="entry name" value="Chitin_bind_4"/>
    <property type="match status" value="1"/>
</dbReference>
<protein>
    <submittedName>
        <fullName evidence="2">Uncharacterized protein</fullName>
    </submittedName>
</protein>